<evidence type="ECO:0000256" key="1">
    <source>
        <dbReference type="ARBA" id="ARBA00022532"/>
    </source>
</evidence>
<organism evidence="10 11">
    <name type="scientific">Desulfosarcina ovata subsp. sediminis</name>
    <dbReference type="NCBI Taxonomy" id="885957"/>
    <lineage>
        <taxon>Bacteria</taxon>
        <taxon>Pseudomonadati</taxon>
        <taxon>Thermodesulfobacteriota</taxon>
        <taxon>Desulfobacteria</taxon>
        <taxon>Desulfobacterales</taxon>
        <taxon>Desulfosarcinaceae</taxon>
        <taxon>Desulfosarcina</taxon>
    </lineage>
</organism>
<dbReference type="InterPro" id="IPR036291">
    <property type="entry name" value="NAD(P)-bd_dom_sf"/>
</dbReference>
<evidence type="ECO:0000313" key="11">
    <source>
        <dbReference type="Proteomes" id="UP000425960"/>
    </source>
</evidence>
<dbReference type="InterPro" id="IPR003781">
    <property type="entry name" value="CoA-bd"/>
</dbReference>
<comment type="catalytic activity">
    <reaction evidence="5">
        <text>GTP + succinate + CoA = succinyl-CoA + GDP + phosphate</text>
        <dbReference type="Rhea" id="RHEA:22120"/>
        <dbReference type="ChEBI" id="CHEBI:30031"/>
        <dbReference type="ChEBI" id="CHEBI:37565"/>
        <dbReference type="ChEBI" id="CHEBI:43474"/>
        <dbReference type="ChEBI" id="CHEBI:57287"/>
        <dbReference type="ChEBI" id="CHEBI:57292"/>
        <dbReference type="ChEBI" id="CHEBI:58189"/>
    </reaction>
</comment>
<evidence type="ECO:0000256" key="2">
    <source>
        <dbReference type="ARBA" id="ARBA00022598"/>
    </source>
</evidence>
<dbReference type="PANTHER" id="PTHR11117:SF2">
    <property type="entry name" value="SUCCINATE--COA LIGASE [ADP_GDP-FORMING] SUBUNIT ALPHA, MITOCHONDRIAL"/>
    <property type="match status" value="1"/>
</dbReference>
<evidence type="ECO:0000256" key="6">
    <source>
        <dbReference type="PIRSR" id="PIRSR001553-1"/>
    </source>
</evidence>
<evidence type="ECO:0000259" key="9">
    <source>
        <dbReference type="SMART" id="SM00881"/>
    </source>
</evidence>
<evidence type="ECO:0000256" key="3">
    <source>
        <dbReference type="ARBA" id="ARBA00022741"/>
    </source>
</evidence>
<comment type="catalytic activity">
    <reaction evidence="5 8">
        <text>succinate + ATP + CoA = succinyl-CoA + ADP + phosphate</text>
        <dbReference type="Rhea" id="RHEA:17661"/>
        <dbReference type="ChEBI" id="CHEBI:30031"/>
        <dbReference type="ChEBI" id="CHEBI:30616"/>
        <dbReference type="ChEBI" id="CHEBI:43474"/>
        <dbReference type="ChEBI" id="CHEBI:57287"/>
        <dbReference type="ChEBI" id="CHEBI:57292"/>
        <dbReference type="ChEBI" id="CHEBI:456216"/>
        <dbReference type="EC" id="6.2.1.5"/>
    </reaction>
</comment>
<dbReference type="Pfam" id="PF02629">
    <property type="entry name" value="CoA_binding"/>
    <property type="match status" value="1"/>
</dbReference>
<feature type="active site" description="Tele-phosphohistidine intermediate" evidence="5 6">
    <location>
        <position position="247"/>
    </location>
</feature>
<evidence type="ECO:0000256" key="7">
    <source>
        <dbReference type="RuleBase" id="RU000677"/>
    </source>
</evidence>
<dbReference type="InterPro" id="IPR005811">
    <property type="entry name" value="SUCC_ACL_C"/>
</dbReference>
<dbReference type="PRINTS" id="PR01798">
    <property type="entry name" value="SCOASYNTHASE"/>
</dbReference>
<dbReference type="SUPFAM" id="SSF51735">
    <property type="entry name" value="NAD(P)-binding Rossmann-fold domains"/>
    <property type="match status" value="1"/>
</dbReference>
<name>A0A5K7ZTT7_9BACT</name>
<dbReference type="InterPro" id="IPR017440">
    <property type="entry name" value="Cit_synth/succinyl-CoA_lig_AS"/>
</dbReference>
<dbReference type="InterPro" id="IPR005810">
    <property type="entry name" value="CoA_lig_alpha"/>
</dbReference>
<feature type="binding site" evidence="5">
    <location>
        <begin position="17"/>
        <end position="20"/>
    </location>
    <ligand>
        <name>CoA</name>
        <dbReference type="ChEBI" id="CHEBI:57287"/>
    </ligand>
</feature>
<dbReference type="GO" id="GO:0004776">
    <property type="term" value="F:succinate-CoA ligase (GDP-forming) activity"/>
    <property type="evidence" value="ECO:0007669"/>
    <property type="project" value="TreeGrafter"/>
</dbReference>
<dbReference type="EC" id="6.2.1.5" evidence="5"/>
<reference evidence="10 11" key="1">
    <citation type="submission" date="2019-11" db="EMBL/GenBank/DDBJ databases">
        <title>Comparative genomics of hydrocarbon-degrading Desulfosarcina strains.</title>
        <authorList>
            <person name="Watanabe M."/>
            <person name="Kojima H."/>
            <person name="Fukui M."/>
        </authorList>
    </citation>
    <scope>NUCLEOTIDE SEQUENCE [LARGE SCALE GENOMIC DNA]</scope>
    <source>
        <strain evidence="10 11">28bB2T</strain>
    </source>
</reference>
<protein>
    <recommendedName>
        <fullName evidence="5">Succinate--CoA ligase [ADP-forming] subunit alpha</fullName>
        <ecNumber evidence="5">6.2.1.5</ecNumber>
    </recommendedName>
    <alternativeName>
        <fullName evidence="5">Succinyl-CoA synthetase subunit alpha</fullName>
        <shortName evidence="5">SCS-alpha</shortName>
    </alternativeName>
</protein>
<dbReference type="GO" id="GO:0004775">
    <property type="term" value="F:succinate-CoA ligase (ADP-forming) activity"/>
    <property type="evidence" value="ECO:0007669"/>
    <property type="project" value="UniProtKB-UniRule"/>
</dbReference>
<dbReference type="RefSeq" id="WP_155311150.1">
    <property type="nucleotide sequence ID" value="NZ_AP021876.1"/>
</dbReference>
<dbReference type="EMBL" id="AP021876">
    <property type="protein sequence ID" value="BBO83594.1"/>
    <property type="molecule type" value="Genomic_DNA"/>
</dbReference>
<dbReference type="SMART" id="SM00881">
    <property type="entry name" value="CoA_binding"/>
    <property type="match status" value="1"/>
</dbReference>
<dbReference type="KEGG" id="dov:DSCO28_41600"/>
<dbReference type="InterPro" id="IPR016102">
    <property type="entry name" value="Succinyl-CoA_synth-like"/>
</dbReference>
<comment type="function">
    <text evidence="5 8">Succinyl-CoA synthetase functions in the citric acid cycle (TCA), coupling the hydrolysis of succinyl-CoA to the synthesis of either ATP or GTP and thus represents the only step of substrate-level phosphorylation in the TCA. The alpha subunit of the enzyme binds the substrates coenzyme A and phosphate, while succinate binding and nucleotide specificity is provided by the beta subunit.</text>
</comment>
<dbReference type="PANTHER" id="PTHR11117">
    <property type="entry name" value="SUCCINYL-COA LIGASE SUBUNIT ALPHA"/>
    <property type="match status" value="1"/>
</dbReference>
<dbReference type="PIRSF" id="PIRSF001553">
    <property type="entry name" value="SucCS_alpha"/>
    <property type="match status" value="1"/>
</dbReference>
<dbReference type="GO" id="GO:0009361">
    <property type="term" value="C:succinate-CoA ligase complex (ADP-forming)"/>
    <property type="evidence" value="ECO:0007669"/>
    <property type="project" value="TreeGrafter"/>
</dbReference>
<evidence type="ECO:0000256" key="5">
    <source>
        <dbReference type="HAMAP-Rule" id="MF_01988"/>
    </source>
</evidence>
<dbReference type="FunFam" id="3.40.50.261:FF:000006">
    <property type="entry name" value="Succinate--CoA ligase [ADP-forming] subunit alpha"/>
    <property type="match status" value="1"/>
</dbReference>
<dbReference type="GO" id="GO:0000166">
    <property type="term" value="F:nucleotide binding"/>
    <property type="evidence" value="ECO:0007669"/>
    <property type="project" value="UniProtKB-KW"/>
</dbReference>
<comment type="pathway">
    <text evidence="5 8">Carbohydrate metabolism; tricarboxylic acid cycle; succinate from succinyl-CoA (ligase route): step 1/1.</text>
</comment>
<dbReference type="Pfam" id="PF00549">
    <property type="entry name" value="Ligase_CoA"/>
    <property type="match status" value="1"/>
</dbReference>
<dbReference type="HAMAP" id="MF_01988">
    <property type="entry name" value="Succ_CoA_alpha"/>
    <property type="match status" value="1"/>
</dbReference>
<dbReference type="InterPro" id="IPR033847">
    <property type="entry name" value="Citrt_syn/SCS-alpha_CS"/>
</dbReference>
<dbReference type="Proteomes" id="UP000425960">
    <property type="component" value="Chromosome"/>
</dbReference>
<dbReference type="AlphaFoldDB" id="A0A5K7ZTT7"/>
<dbReference type="NCBIfam" id="NF004230">
    <property type="entry name" value="PRK05678.1"/>
    <property type="match status" value="1"/>
</dbReference>
<dbReference type="GO" id="GO:0006099">
    <property type="term" value="P:tricarboxylic acid cycle"/>
    <property type="evidence" value="ECO:0007669"/>
    <property type="project" value="UniProtKB-UniRule"/>
</dbReference>
<accession>A0A5K7ZTT7</accession>
<keyword evidence="2 5" id="KW-0436">Ligase</keyword>
<keyword evidence="3 5" id="KW-0547">Nucleotide-binding</keyword>
<gene>
    <name evidence="5 10" type="primary">sucD</name>
    <name evidence="10" type="ORF">DSCO28_41600</name>
</gene>
<evidence type="ECO:0000256" key="8">
    <source>
        <dbReference type="RuleBase" id="RU000699"/>
    </source>
</evidence>
<dbReference type="SUPFAM" id="SSF52210">
    <property type="entry name" value="Succinyl-CoA synthetase domains"/>
    <property type="match status" value="1"/>
</dbReference>
<keyword evidence="1 5" id="KW-0816">Tricarboxylic acid cycle</keyword>
<feature type="binding site" evidence="5">
    <location>
        <begin position="96"/>
        <end position="98"/>
    </location>
    <ligand>
        <name>CoA</name>
        <dbReference type="ChEBI" id="CHEBI:57287"/>
    </ligand>
</feature>
<comment type="subunit">
    <text evidence="5 8">Heterotetramer of two alpha and two beta subunits.</text>
</comment>
<comment type="similarity">
    <text evidence="4 5 7">Belongs to the succinate/malate CoA ligase alpha subunit family.</text>
</comment>
<sequence length="289" mass="29985">MSILVNKETKLLVQGITGKEGQFHARACVEYGTQVVAGVTPGKGGQKMDEVPVFDTVADAVKTAGANASMIFVPPPFAADAIMEATDAEVPLIVCITEGIPVMDMMRVKNYIKDKPVRLIGPNCPGIITPGECKIGIMPAPIHQPGKIGVVSRSGTLTYEAVHALTLTGLGQTTCIGIGGDPVNGTNFIDCLERFQADDATQGIVMIGEIGGDAEEKAAEFIQEKVTKPVVGFIAGLTAPPGRRMGHAGAIISGSSGTGQSKVAAMKANGINVCENLAYLGDVCAETFK</sequence>
<dbReference type="Gene3D" id="3.40.50.720">
    <property type="entry name" value="NAD(P)-binding Rossmann-like Domain"/>
    <property type="match status" value="1"/>
</dbReference>
<evidence type="ECO:0000256" key="4">
    <source>
        <dbReference type="ARBA" id="ARBA00060724"/>
    </source>
</evidence>
<dbReference type="PROSITE" id="PS01216">
    <property type="entry name" value="SUCCINYL_COA_LIG_1"/>
    <property type="match status" value="1"/>
</dbReference>
<dbReference type="FunFam" id="3.40.50.720:FF:000277">
    <property type="entry name" value="Succinate--CoA ligase [ADP-forming] subunit alpha"/>
    <property type="match status" value="1"/>
</dbReference>
<feature type="binding site" evidence="5">
    <location>
        <position position="43"/>
    </location>
    <ligand>
        <name>CoA</name>
        <dbReference type="ChEBI" id="CHEBI:57287"/>
    </ligand>
</feature>
<evidence type="ECO:0000313" key="10">
    <source>
        <dbReference type="EMBL" id="BBO83594.1"/>
    </source>
</evidence>
<dbReference type="Gene3D" id="3.40.50.261">
    <property type="entry name" value="Succinyl-CoA synthetase domains"/>
    <property type="match status" value="1"/>
</dbReference>
<proteinExistence type="inferred from homology"/>
<dbReference type="NCBIfam" id="TIGR01019">
    <property type="entry name" value="sucCoAalpha"/>
    <property type="match status" value="1"/>
</dbReference>
<feature type="domain" description="CoA-binding" evidence="9">
    <location>
        <begin position="4"/>
        <end position="100"/>
    </location>
</feature>
<dbReference type="UniPathway" id="UPA00223">
    <property type="reaction ID" value="UER00999"/>
</dbReference>
<dbReference type="PROSITE" id="PS00399">
    <property type="entry name" value="SUCCINYL_COA_LIG_2"/>
    <property type="match status" value="1"/>
</dbReference>
<feature type="binding site" evidence="5">
    <location>
        <position position="159"/>
    </location>
    <ligand>
        <name>substrate</name>
        <note>ligand shared with subunit beta</note>
    </ligand>
</feature>